<dbReference type="EMBL" id="FMSH01000518">
    <property type="protein sequence ID" value="SCV00252.1"/>
    <property type="molecule type" value="Genomic_DNA"/>
</dbReference>
<sequence length="717" mass="74577">MHKPEADGKSSETLRAIFESESVAIIGASDDSTRIGGRPLRYLLDAGFAGGIYPVNPNREQVQGIPAYPDISAVPVPVDLAIIALPADQVLAVLPSCAEKGVKAAIIFSAGFAETDEAGASRQAEMLAMARRLGLRVLGPNCLGAFNARTGFMGTFTQALKHGFLAPGGVAIASQSGACGGHLAYLCRQRGIGVGYWITTGNEADIGLPECMMWLAQHPTVRVIVAYAEAIRDGERFVKALKLARSHGKAVVVLKVGRSAAGARAAASHTGALAGEDAVYDAVFRQYGVYRAGSVEELLDIAYACAHGVYPADRSLGIVTVSGGVGVQMADAAAEYGLETPLLPPDAQASIKAMIPFAGVTNPIDVTAQAANDKSLLGRCLEVVMTEGSFGAVVLFVTSAPADPDFAQRLLVVLGEMRQRHPGRLVVLSFVAPQAVVREFEAAGYLVFEDSNRAVRAIGALAAFARSFRRGAASAVDAPASADRTYALTRGDIEGLNEQGAKALLAAAGIPVLDEVLAANAEAAGEAAARIGCPVALKVVSPDITHKTEVGGVVLDIPTPELAVAAARDMLARVRGQLPAARVDGVLVSPMRRGGIETLCGVFRDPVFGPVLMFGLGGVHVEVLKDVAMRLVPLDRDEARSMVQELRGKAIFNGVRGAPPADVEALVDVLVCLSAFADSQRDVVGEVDINPLLLMPQGQGAIALDALVLPVSAPVSK</sequence>
<dbReference type="InterPro" id="IPR043938">
    <property type="entry name" value="Ligase_CoA_dom"/>
</dbReference>
<dbReference type="Gene3D" id="3.30.470.20">
    <property type="entry name" value="ATP-grasp fold, B domain"/>
    <property type="match status" value="1"/>
</dbReference>
<name>A0A1K0JZ57_CUPNE</name>
<evidence type="ECO:0000259" key="3">
    <source>
        <dbReference type="PROSITE" id="PS50975"/>
    </source>
</evidence>
<dbReference type="FunFam" id="3.30.1490.20:FF:000020">
    <property type="entry name" value="Protein lysine acetyltransferase"/>
    <property type="match status" value="1"/>
</dbReference>
<dbReference type="InterPro" id="IPR013815">
    <property type="entry name" value="ATP_grasp_subdomain_1"/>
</dbReference>
<dbReference type="Pfam" id="PF19045">
    <property type="entry name" value="Ligase_CoA_2"/>
    <property type="match status" value="1"/>
</dbReference>
<dbReference type="PANTHER" id="PTHR42793">
    <property type="entry name" value="COA BINDING DOMAIN CONTAINING PROTEIN"/>
    <property type="match status" value="1"/>
</dbReference>
<comment type="similarity">
    <text evidence="1">In the N-terminal section; belongs to the acetate CoA ligase alpha subunit family.</text>
</comment>
<evidence type="ECO:0000313" key="4">
    <source>
        <dbReference type="EMBL" id="SCV00252.1"/>
    </source>
</evidence>
<keyword evidence="2" id="KW-0547">Nucleotide-binding</keyword>
<dbReference type="PROSITE" id="PS50975">
    <property type="entry name" value="ATP_GRASP"/>
    <property type="match status" value="1"/>
</dbReference>
<dbReference type="Pfam" id="PF13380">
    <property type="entry name" value="CoA_binding_2"/>
    <property type="match status" value="1"/>
</dbReference>
<keyword evidence="2" id="KW-0067">ATP-binding</keyword>
<dbReference type="InterPro" id="IPR003781">
    <property type="entry name" value="CoA-bd"/>
</dbReference>
<dbReference type="InterPro" id="IPR016102">
    <property type="entry name" value="Succinyl-CoA_synth-like"/>
</dbReference>
<evidence type="ECO:0000256" key="1">
    <source>
        <dbReference type="ARBA" id="ARBA00060888"/>
    </source>
</evidence>
<dbReference type="AlphaFoldDB" id="A0A1K0JZ57"/>
<dbReference type="InterPro" id="IPR011761">
    <property type="entry name" value="ATP-grasp"/>
</dbReference>
<dbReference type="Pfam" id="PF13607">
    <property type="entry name" value="Succ_CoA_lig"/>
    <property type="match status" value="1"/>
</dbReference>
<dbReference type="InterPro" id="IPR036291">
    <property type="entry name" value="NAD(P)-bd_dom_sf"/>
</dbReference>
<dbReference type="GO" id="GO:0005524">
    <property type="term" value="F:ATP binding"/>
    <property type="evidence" value="ECO:0007669"/>
    <property type="project" value="UniProtKB-UniRule"/>
</dbReference>
<dbReference type="InterPro" id="IPR032875">
    <property type="entry name" value="Succ_CoA_lig_flav_dom"/>
</dbReference>
<dbReference type="Gene3D" id="3.30.1490.20">
    <property type="entry name" value="ATP-grasp fold, A domain"/>
    <property type="match status" value="1"/>
</dbReference>
<organism evidence="4">
    <name type="scientific">Cupriavidus necator</name>
    <name type="common">Alcaligenes eutrophus</name>
    <name type="synonym">Ralstonia eutropha</name>
    <dbReference type="NCBI Taxonomy" id="106590"/>
    <lineage>
        <taxon>Bacteria</taxon>
        <taxon>Pseudomonadati</taxon>
        <taxon>Pseudomonadota</taxon>
        <taxon>Betaproteobacteria</taxon>
        <taxon>Burkholderiales</taxon>
        <taxon>Burkholderiaceae</taxon>
        <taxon>Cupriavidus</taxon>
    </lineage>
</organism>
<dbReference type="SUPFAM" id="SSF51735">
    <property type="entry name" value="NAD(P)-binding Rossmann-fold domains"/>
    <property type="match status" value="1"/>
</dbReference>
<dbReference type="Gene3D" id="3.40.50.261">
    <property type="entry name" value="Succinyl-CoA synthetase domains"/>
    <property type="match status" value="2"/>
</dbReference>
<proteinExistence type="inferred from homology"/>
<dbReference type="Pfam" id="PF13549">
    <property type="entry name" value="ATP-grasp_5"/>
    <property type="match status" value="1"/>
</dbReference>
<dbReference type="Gene3D" id="3.40.50.720">
    <property type="entry name" value="NAD(P)-binding Rossmann-like Domain"/>
    <property type="match status" value="1"/>
</dbReference>
<gene>
    <name evidence="4" type="ORF">CNECB9_70010</name>
</gene>
<dbReference type="SUPFAM" id="SSF56059">
    <property type="entry name" value="Glutathione synthetase ATP-binding domain-like"/>
    <property type="match status" value="1"/>
</dbReference>
<dbReference type="GO" id="GO:0043758">
    <property type="term" value="F:acetate-CoA ligase (ADP-forming) activity"/>
    <property type="evidence" value="ECO:0007669"/>
    <property type="project" value="InterPro"/>
</dbReference>
<dbReference type="GO" id="GO:0046872">
    <property type="term" value="F:metal ion binding"/>
    <property type="evidence" value="ECO:0007669"/>
    <property type="project" value="InterPro"/>
</dbReference>
<dbReference type="PANTHER" id="PTHR42793:SF4">
    <property type="entry name" value="BLL6376 PROTEIN"/>
    <property type="match status" value="1"/>
</dbReference>
<evidence type="ECO:0000256" key="2">
    <source>
        <dbReference type="PROSITE-ProRule" id="PRU00409"/>
    </source>
</evidence>
<protein>
    <recommendedName>
        <fullName evidence="3">ATP-grasp domain-containing protein</fullName>
    </recommendedName>
</protein>
<dbReference type="SMART" id="SM00881">
    <property type="entry name" value="CoA_binding"/>
    <property type="match status" value="1"/>
</dbReference>
<accession>A0A1K0JZ57</accession>
<dbReference type="RefSeq" id="WP_340530558.1">
    <property type="nucleotide sequence ID" value="NZ_FMSH01000518.1"/>
</dbReference>
<dbReference type="SUPFAM" id="SSF52210">
    <property type="entry name" value="Succinyl-CoA synthetase domains"/>
    <property type="match status" value="2"/>
</dbReference>
<feature type="domain" description="ATP-grasp" evidence="3">
    <location>
        <begin position="502"/>
        <end position="538"/>
    </location>
</feature>
<reference evidence="4" key="1">
    <citation type="submission" date="2016-09" db="EMBL/GenBank/DDBJ databases">
        <authorList>
            <person name="Capua I."/>
            <person name="De Benedictis P."/>
            <person name="Joannis T."/>
            <person name="Lombin L.H."/>
            <person name="Cattoli G."/>
        </authorList>
    </citation>
    <scope>NUCLEOTIDE SEQUENCE</scope>
    <source>
        <strain evidence="4">B9</strain>
    </source>
</reference>